<dbReference type="PANTHER" id="PTHR11406:SF23">
    <property type="entry name" value="PHOSPHOGLYCERATE KINASE 1, CHLOROPLASTIC-RELATED"/>
    <property type="match status" value="1"/>
</dbReference>
<comment type="caution">
    <text evidence="13">Lacks conserved residue(s) required for the propagation of feature annotation.</text>
</comment>
<evidence type="ECO:0000256" key="2">
    <source>
        <dbReference type="ARBA" id="ARBA00004496"/>
    </source>
</evidence>
<feature type="binding site" evidence="13">
    <location>
        <begin position="366"/>
        <end position="369"/>
    </location>
    <ligand>
        <name>ATP</name>
        <dbReference type="ChEBI" id="CHEBI:30616"/>
    </ligand>
</feature>
<dbReference type="GO" id="GO:0006094">
    <property type="term" value="P:gluconeogenesis"/>
    <property type="evidence" value="ECO:0007669"/>
    <property type="project" value="TreeGrafter"/>
</dbReference>
<dbReference type="PANTHER" id="PTHR11406">
    <property type="entry name" value="PHOSPHOGLYCERATE KINASE"/>
    <property type="match status" value="1"/>
</dbReference>
<dbReference type="KEGG" id="aman:B6F84_10985"/>
<evidence type="ECO:0000256" key="1">
    <source>
        <dbReference type="ARBA" id="ARBA00000642"/>
    </source>
</evidence>
<keyword evidence="7 13" id="KW-0963">Cytoplasm</keyword>
<evidence type="ECO:0000313" key="18">
    <source>
        <dbReference type="Proteomes" id="UP000193404"/>
    </source>
</evidence>
<evidence type="ECO:0000256" key="12">
    <source>
        <dbReference type="ARBA" id="ARBA00023152"/>
    </source>
</evidence>
<keyword evidence="10 13" id="KW-0418">Kinase</keyword>
<feature type="binding site" evidence="13 14">
    <location>
        <begin position="31"/>
        <end position="33"/>
    </location>
    <ligand>
        <name>substrate</name>
    </ligand>
</feature>
<dbReference type="UniPathway" id="UPA00109">
    <property type="reaction ID" value="UER00185"/>
</dbReference>
<evidence type="ECO:0000256" key="16">
    <source>
        <dbReference type="RuleBase" id="RU000532"/>
    </source>
</evidence>
<keyword evidence="8 13" id="KW-0808">Transferase</keyword>
<feature type="binding site" evidence="13">
    <location>
        <position position="128"/>
    </location>
    <ligand>
        <name>substrate</name>
    </ligand>
</feature>
<evidence type="ECO:0000313" key="17">
    <source>
        <dbReference type="EMBL" id="ARM76493.1"/>
    </source>
</evidence>
<evidence type="ECO:0000256" key="6">
    <source>
        <dbReference type="ARBA" id="ARBA00016471"/>
    </source>
</evidence>
<comment type="pathway">
    <text evidence="3 13">Carbohydrate degradation; glycolysis; pyruvate from D-glyceraldehyde 3-phosphate: step 2/5.</text>
</comment>
<dbReference type="GO" id="GO:0006096">
    <property type="term" value="P:glycolytic process"/>
    <property type="evidence" value="ECO:0007669"/>
    <property type="project" value="UniProtKB-UniRule"/>
</dbReference>
<reference evidence="17 18" key="1">
    <citation type="submission" date="2017-03" db="EMBL/GenBank/DDBJ databases">
        <title>Sulfur activation and transportation mechanism of thermophilic Archaea Acidianus manzaensis YN-25.</title>
        <authorList>
            <person name="Ma Y."/>
            <person name="Yang Y."/>
            <person name="Xia J."/>
        </authorList>
    </citation>
    <scope>NUCLEOTIDE SEQUENCE [LARGE SCALE GENOMIC DNA]</scope>
    <source>
        <strain evidence="17 18">YN-25</strain>
    </source>
</reference>
<dbReference type="GO" id="GO:0043531">
    <property type="term" value="F:ADP binding"/>
    <property type="evidence" value="ECO:0007669"/>
    <property type="project" value="TreeGrafter"/>
</dbReference>
<dbReference type="Gene3D" id="3.40.50.1260">
    <property type="entry name" value="Phosphoglycerate kinase, N-terminal domain"/>
    <property type="match status" value="2"/>
</dbReference>
<feature type="binding site" evidence="14">
    <location>
        <position position="168"/>
    </location>
    <ligand>
        <name>(2R)-3-phosphoglycerate</name>
        <dbReference type="ChEBI" id="CHEBI:58272"/>
    </ligand>
</feature>
<dbReference type="EC" id="2.7.2.3" evidence="5 13"/>
<dbReference type="PRINTS" id="PR00477">
    <property type="entry name" value="PHGLYCKINASE"/>
</dbReference>
<name>A0A1W6K1S9_9CREN</name>
<protein>
    <recommendedName>
        <fullName evidence="6 13">Phosphoglycerate kinase</fullName>
        <ecNumber evidence="5 13">2.7.2.3</ecNumber>
    </recommendedName>
</protein>
<dbReference type="GO" id="GO:0004618">
    <property type="term" value="F:phosphoglycerate kinase activity"/>
    <property type="evidence" value="ECO:0007669"/>
    <property type="project" value="UniProtKB-UniRule"/>
</dbReference>
<feature type="binding site" evidence="13">
    <location>
        <position position="48"/>
    </location>
    <ligand>
        <name>substrate</name>
    </ligand>
</feature>
<keyword evidence="9 13" id="KW-0547">Nucleotide-binding</keyword>
<proteinExistence type="inferred from homology"/>
<dbReference type="Pfam" id="PF00162">
    <property type="entry name" value="PGK"/>
    <property type="match status" value="1"/>
</dbReference>
<sequence length="418" mass="45841">MGILLIKINNLQIPTLDDVDFVGKKLLVRIDINSPVDPKTGELLDDSRIKAYIPTIKELLEKGNSIVLISHQGRPGDSDFISLNEHANLLNKYLGFNVEFVEDVMGPYAREKIKNMNKGEIILLDNVRFVSEELIEAPPSQHAKSYLVRRLYPLFEGYVNDAFAASHRSQASLVGFPMLLKSSVGRVMEREVSALAKVFNPEDFPKVFVLGGGKVLDSLRIIENLVKRRLADRILTGGLIAELFALAKGLDLGRENMQILEKKGLISLVPRARRILLSGGPIEIPVDFKVEKEGGKIVEEPSNKVSGIIKDIGSTTMEIYSSFIKDAKLIVMRGPMGVIEDERFRDGSKKILENALESQGYLIIGGGHMISMLGGTAEVNSSKVHVSTGGGALLLFLAGETLPALEALDISSKEAIKK</sequence>
<evidence type="ECO:0000256" key="9">
    <source>
        <dbReference type="ARBA" id="ARBA00022741"/>
    </source>
</evidence>
<feature type="binding site" evidence="14">
    <location>
        <position position="48"/>
    </location>
    <ligand>
        <name>(2R)-3-phosphoglycerate</name>
        <dbReference type="ChEBI" id="CHEBI:58272"/>
    </ligand>
</feature>
<feature type="binding site" evidence="14">
    <location>
        <position position="128"/>
    </location>
    <ligand>
        <name>(2R)-3-phosphoglycerate</name>
        <dbReference type="ChEBI" id="CHEBI:58272"/>
    </ligand>
</feature>
<evidence type="ECO:0000256" key="11">
    <source>
        <dbReference type="ARBA" id="ARBA00022840"/>
    </source>
</evidence>
<dbReference type="Proteomes" id="UP000193404">
    <property type="component" value="Chromosome"/>
</dbReference>
<comment type="catalytic activity">
    <reaction evidence="1 13 16">
        <text>(2R)-3-phosphoglycerate + ATP = (2R)-3-phospho-glyceroyl phosphate + ADP</text>
        <dbReference type="Rhea" id="RHEA:14801"/>
        <dbReference type="ChEBI" id="CHEBI:30616"/>
        <dbReference type="ChEBI" id="CHEBI:57604"/>
        <dbReference type="ChEBI" id="CHEBI:58272"/>
        <dbReference type="ChEBI" id="CHEBI:456216"/>
        <dbReference type="EC" id="2.7.2.3"/>
    </reaction>
</comment>
<gene>
    <name evidence="13" type="primary">pgk</name>
    <name evidence="17" type="ORF">B6F84_10985</name>
</gene>
<dbReference type="GO" id="GO:0005524">
    <property type="term" value="F:ATP binding"/>
    <property type="evidence" value="ECO:0007669"/>
    <property type="project" value="UniProtKB-KW"/>
</dbReference>
<keyword evidence="18" id="KW-1185">Reference proteome</keyword>
<evidence type="ECO:0000256" key="4">
    <source>
        <dbReference type="ARBA" id="ARBA00008982"/>
    </source>
</evidence>
<evidence type="ECO:0000256" key="3">
    <source>
        <dbReference type="ARBA" id="ARBA00004838"/>
    </source>
</evidence>
<dbReference type="STRING" id="282676.B6F84_10985"/>
<evidence type="ECO:0000256" key="5">
    <source>
        <dbReference type="ARBA" id="ARBA00013061"/>
    </source>
</evidence>
<organism evidence="17 18">
    <name type="scientific">Acidianus manzaensis</name>
    <dbReference type="NCBI Taxonomy" id="282676"/>
    <lineage>
        <taxon>Archaea</taxon>
        <taxon>Thermoproteota</taxon>
        <taxon>Thermoprotei</taxon>
        <taxon>Sulfolobales</taxon>
        <taxon>Sulfolobaceae</taxon>
        <taxon>Acidianus</taxon>
    </lineage>
</organism>
<dbReference type="InterPro" id="IPR036043">
    <property type="entry name" value="Phosphoglycerate_kinase_sf"/>
</dbReference>
<dbReference type="SUPFAM" id="SSF53748">
    <property type="entry name" value="Phosphoglycerate kinase"/>
    <property type="match status" value="1"/>
</dbReference>
<evidence type="ECO:0000256" key="7">
    <source>
        <dbReference type="ARBA" id="ARBA00022490"/>
    </source>
</evidence>
<evidence type="ECO:0000256" key="10">
    <source>
        <dbReference type="ARBA" id="ARBA00022777"/>
    </source>
</evidence>
<dbReference type="AlphaFoldDB" id="A0A1W6K1S9"/>
<dbReference type="InterPro" id="IPR001576">
    <property type="entry name" value="Phosphoglycerate_kinase"/>
</dbReference>
<evidence type="ECO:0000256" key="14">
    <source>
        <dbReference type="PIRSR" id="PIRSR000724-1"/>
    </source>
</evidence>
<dbReference type="HAMAP" id="MF_00145">
    <property type="entry name" value="Phosphoglyc_kinase"/>
    <property type="match status" value="1"/>
</dbReference>
<evidence type="ECO:0000256" key="13">
    <source>
        <dbReference type="HAMAP-Rule" id="MF_00145"/>
    </source>
</evidence>
<feature type="binding site" evidence="13">
    <location>
        <position position="168"/>
    </location>
    <ligand>
        <name>substrate</name>
    </ligand>
</feature>
<feature type="binding site" evidence="13 14">
    <location>
        <begin position="71"/>
        <end position="74"/>
    </location>
    <ligand>
        <name>substrate</name>
    </ligand>
</feature>
<dbReference type="FunFam" id="3.40.50.1260:FF:000006">
    <property type="entry name" value="Phosphoglycerate kinase"/>
    <property type="match status" value="1"/>
</dbReference>
<comment type="similarity">
    <text evidence="4 13 16">Belongs to the phosphoglycerate kinase family.</text>
</comment>
<dbReference type="FunFam" id="3.40.50.1260:FF:000012">
    <property type="entry name" value="Phosphoglycerate kinase"/>
    <property type="match status" value="1"/>
</dbReference>
<keyword evidence="11 13" id="KW-0067">ATP-binding</keyword>
<dbReference type="PIRSF" id="PIRSF000724">
    <property type="entry name" value="Pgk"/>
    <property type="match status" value="1"/>
</dbReference>
<accession>A0A1W6K1S9</accession>
<comment type="subcellular location">
    <subcellularLocation>
        <location evidence="2 13">Cytoplasm</location>
    </subcellularLocation>
</comment>
<evidence type="ECO:0000256" key="8">
    <source>
        <dbReference type="ARBA" id="ARBA00022679"/>
    </source>
</evidence>
<dbReference type="InterPro" id="IPR015824">
    <property type="entry name" value="Phosphoglycerate_kinase_N"/>
</dbReference>
<dbReference type="EMBL" id="CP020477">
    <property type="protein sequence ID" value="ARM76493.1"/>
    <property type="molecule type" value="Genomic_DNA"/>
</dbReference>
<dbReference type="GO" id="GO:0005829">
    <property type="term" value="C:cytosol"/>
    <property type="evidence" value="ECO:0007669"/>
    <property type="project" value="TreeGrafter"/>
</dbReference>
<comment type="subunit">
    <text evidence="13">Monomer.</text>
</comment>
<evidence type="ECO:0000256" key="15">
    <source>
        <dbReference type="PIRSR" id="PIRSR000724-2"/>
    </source>
</evidence>
<feature type="binding site" evidence="13 15">
    <location>
        <position position="340"/>
    </location>
    <ligand>
        <name>ATP</name>
        <dbReference type="ChEBI" id="CHEBI:30616"/>
    </ligand>
</feature>
<keyword evidence="12 13" id="KW-0324">Glycolysis</keyword>